<name>T0JXK8_COLGC</name>
<organism evidence="1 2">
    <name type="scientific">Colletotrichum gloeosporioides (strain Cg-14)</name>
    <name type="common">Anthracnose fungus</name>
    <name type="synonym">Glomerella cingulata</name>
    <dbReference type="NCBI Taxonomy" id="1237896"/>
    <lineage>
        <taxon>Eukaryota</taxon>
        <taxon>Fungi</taxon>
        <taxon>Dikarya</taxon>
        <taxon>Ascomycota</taxon>
        <taxon>Pezizomycotina</taxon>
        <taxon>Sordariomycetes</taxon>
        <taxon>Hypocreomycetidae</taxon>
        <taxon>Glomerellales</taxon>
        <taxon>Glomerellaceae</taxon>
        <taxon>Colletotrichum</taxon>
        <taxon>Colletotrichum gloeosporioides species complex</taxon>
    </lineage>
</organism>
<evidence type="ECO:0000313" key="1">
    <source>
        <dbReference type="EMBL" id="EQB47927.1"/>
    </source>
</evidence>
<reference evidence="2" key="1">
    <citation type="journal article" date="2013" name="Mol. Plant Microbe Interact.">
        <title>Global aspects of pacC regulation of pathogenicity genes in Colletotrichum gloeosporioides as revealed by transcriptome analysis.</title>
        <authorList>
            <person name="Alkan N."/>
            <person name="Meng X."/>
            <person name="Friedlander G."/>
            <person name="Reuveni E."/>
            <person name="Sukno S."/>
            <person name="Sherman A."/>
            <person name="Thon M."/>
            <person name="Fluhr R."/>
            <person name="Prusky D."/>
        </authorList>
    </citation>
    <scope>NUCLEOTIDE SEQUENCE [LARGE SCALE GENOMIC DNA]</scope>
    <source>
        <strain evidence="2">Cg-14</strain>
    </source>
</reference>
<accession>T0JXK8</accession>
<comment type="caution">
    <text evidence="1">The sequence shown here is derived from an EMBL/GenBank/DDBJ whole genome shotgun (WGS) entry which is preliminary data.</text>
</comment>
<gene>
    <name evidence="1" type="ORF">CGLO_12886</name>
</gene>
<sequence>MAHYFFINKYFFHMLYAVMIINY</sequence>
<dbReference type="HOGENOM" id="CLU_3423273_0_0_1"/>
<dbReference type="EMBL" id="AMYD01002787">
    <property type="protein sequence ID" value="EQB47927.1"/>
    <property type="molecule type" value="Genomic_DNA"/>
</dbReference>
<dbReference type="AlphaFoldDB" id="T0JXK8"/>
<protein>
    <submittedName>
        <fullName evidence="1">Uncharacterized protein</fullName>
    </submittedName>
</protein>
<dbReference type="Proteomes" id="UP000015530">
    <property type="component" value="Unassembled WGS sequence"/>
</dbReference>
<proteinExistence type="predicted"/>
<evidence type="ECO:0000313" key="2">
    <source>
        <dbReference type="Proteomes" id="UP000015530"/>
    </source>
</evidence>